<dbReference type="RefSeq" id="WP_303521897.1">
    <property type="nucleotide sequence ID" value="NZ_JAUOQO010000107.1"/>
</dbReference>
<dbReference type="AlphaFoldDB" id="A0AAW7YV82"/>
<reference evidence="1" key="1">
    <citation type="submission" date="2023-07" db="EMBL/GenBank/DDBJ databases">
        <title>Genome content predicts the carbon catabolic preferences of heterotrophic bacteria.</title>
        <authorList>
            <person name="Gralka M."/>
        </authorList>
    </citation>
    <scope>NUCLEOTIDE SEQUENCE</scope>
    <source>
        <strain evidence="1">E2R20</strain>
    </source>
</reference>
<proteinExistence type="predicted"/>
<protein>
    <submittedName>
        <fullName evidence="1">Uncharacterized protein</fullName>
    </submittedName>
</protein>
<accession>A0AAW7YV82</accession>
<organism evidence="1 2">
    <name type="scientific">Staphylococcus pasteuri_A</name>
    <dbReference type="NCBI Taxonomy" id="3062664"/>
    <lineage>
        <taxon>Bacteria</taxon>
        <taxon>Bacillati</taxon>
        <taxon>Bacillota</taxon>
        <taxon>Bacilli</taxon>
        <taxon>Bacillales</taxon>
        <taxon>Staphylococcaceae</taxon>
        <taxon>Staphylococcus</taxon>
    </lineage>
</organism>
<gene>
    <name evidence="1" type="ORF">Q4528_12985</name>
</gene>
<feature type="non-terminal residue" evidence="1">
    <location>
        <position position="1"/>
    </location>
</feature>
<comment type="caution">
    <text evidence="1">The sequence shown here is derived from an EMBL/GenBank/DDBJ whole genome shotgun (WGS) entry which is preliminary data.</text>
</comment>
<evidence type="ECO:0000313" key="1">
    <source>
        <dbReference type="EMBL" id="MDO6575023.1"/>
    </source>
</evidence>
<sequence>LESFNIFVKDFSRELDERHIDLVGKKGLQLEEKQQRLAVHHQTIKDNQENLEVTTVHEQDLATTLDPKIDFQQMLVTLGSEEKPGEIQVLDAELQKKQQDITNLSVKKLDECKG</sequence>
<dbReference type="EMBL" id="JAUOQO010000107">
    <property type="protein sequence ID" value="MDO6575023.1"/>
    <property type="molecule type" value="Genomic_DNA"/>
</dbReference>
<feature type="non-terminal residue" evidence="1">
    <location>
        <position position="114"/>
    </location>
</feature>
<keyword evidence="2" id="KW-1185">Reference proteome</keyword>
<dbReference type="Proteomes" id="UP001170310">
    <property type="component" value="Unassembled WGS sequence"/>
</dbReference>
<name>A0AAW7YV82_9STAP</name>
<evidence type="ECO:0000313" key="2">
    <source>
        <dbReference type="Proteomes" id="UP001170310"/>
    </source>
</evidence>